<sequence>MLAGIGTSWYTWLEQGRDINVSEPVARAVGHALRLNRSELCYLYQLLGISPPQTKATVGEHPNLDLRQVVDECLPSPALVVDSLWNLVASNRSARLVFGLTDRDRNLLTSFFCREEIWSRYANPDRMARMAVAQFRVSAARHYDDPIFNNLIRTLCAQSEKFTQLWHTHEVLDARLSSKEVDHPEVGRLSFDTQSWLLDGPDRIRMFLHVPHRMSDTRAKLEALLAAAPHHADVAAVADRATA</sequence>
<dbReference type="Proteomes" id="UP000199051">
    <property type="component" value="Unassembled WGS sequence"/>
</dbReference>
<accession>A0A1H9LNP3</accession>
<dbReference type="STRING" id="155974.SAMN04487818_101679"/>
<dbReference type="PANTHER" id="PTHR35010">
    <property type="entry name" value="BLL4672 PROTEIN-RELATED"/>
    <property type="match status" value="1"/>
</dbReference>
<dbReference type="PANTHER" id="PTHR35010:SF3">
    <property type="entry name" value="BLL4873 PROTEIN"/>
    <property type="match status" value="1"/>
</dbReference>
<evidence type="ECO:0000259" key="1">
    <source>
        <dbReference type="Pfam" id="PF17765"/>
    </source>
</evidence>
<name>A0A1H9LNP3_9PSEU</name>
<evidence type="ECO:0000313" key="3">
    <source>
        <dbReference type="Proteomes" id="UP000199051"/>
    </source>
</evidence>
<dbReference type="Gene3D" id="3.30.450.180">
    <property type="match status" value="1"/>
</dbReference>
<organism evidence="2 3">
    <name type="scientific">Actinokineospora terrae</name>
    <dbReference type="NCBI Taxonomy" id="155974"/>
    <lineage>
        <taxon>Bacteria</taxon>
        <taxon>Bacillati</taxon>
        <taxon>Actinomycetota</taxon>
        <taxon>Actinomycetes</taxon>
        <taxon>Pseudonocardiales</taxon>
        <taxon>Pseudonocardiaceae</taxon>
        <taxon>Actinokineospora</taxon>
    </lineage>
</organism>
<dbReference type="EMBL" id="FOGI01000001">
    <property type="protein sequence ID" value="SER13010.1"/>
    <property type="molecule type" value="Genomic_DNA"/>
</dbReference>
<feature type="domain" description="MmyB-like transcription regulator ligand binding" evidence="1">
    <location>
        <begin position="66"/>
        <end position="224"/>
    </location>
</feature>
<proteinExistence type="predicted"/>
<dbReference type="Pfam" id="PF17765">
    <property type="entry name" value="MLTR_LBD"/>
    <property type="match status" value="1"/>
</dbReference>
<dbReference type="AlphaFoldDB" id="A0A1H9LNP3"/>
<reference evidence="3" key="1">
    <citation type="submission" date="2016-10" db="EMBL/GenBank/DDBJ databases">
        <authorList>
            <person name="Varghese N."/>
            <person name="Submissions S."/>
        </authorList>
    </citation>
    <scope>NUCLEOTIDE SEQUENCE [LARGE SCALE GENOMIC DNA]</scope>
    <source>
        <strain evidence="3">DSM 44260</strain>
    </source>
</reference>
<evidence type="ECO:0000313" key="2">
    <source>
        <dbReference type="EMBL" id="SER13010.1"/>
    </source>
</evidence>
<protein>
    <recommendedName>
        <fullName evidence="1">MmyB-like transcription regulator ligand binding domain-containing protein</fullName>
    </recommendedName>
</protein>
<gene>
    <name evidence="2" type="ORF">SAMN04487818_101679</name>
</gene>
<dbReference type="InterPro" id="IPR041413">
    <property type="entry name" value="MLTR_LBD"/>
</dbReference>
<keyword evidence="3" id="KW-1185">Reference proteome</keyword>